<dbReference type="RefSeq" id="WP_078686265.1">
    <property type="nucleotide sequence ID" value="NZ_FNWT01000001.1"/>
</dbReference>
<dbReference type="AlphaFoldDB" id="A0A1H9MXM6"/>
<comment type="similarity">
    <text evidence="1">Belongs to the polypeptide deformylase family.</text>
</comment>
<gene>
    <name evidence="3" type="ORF">SAMN05216446_0021</name>
    <name evidence="2" type="ORF">SAMN05216447_10121</name>
</gene>
<dbReference type="SUPFAM" id="SSF56420">
    <property type="entry name" value="Peptide deformylase"/>
    <property type="match status" value="1"/>
</dbReference>
<evidence type="ECO:0000313" key="4">
    <source>
        <dbReference type="Proteomes" id="UP000199128"/>
    </source>
</evidence>
<dbReference type="PANTHER" id="PTHR10458">
    <property type="entry name" value="PEPTIDE DEFORMYLASE"/>
    <property type="match status" value="1"/>
</dbReference>
<evidence type="ECO:0000313" key="3">
    <source>
        <dbReference type="EMBL" id="SER28466.1"/>
    </source>
</evidence>
<dbReference type="EMBL" id="FOGP01000001">
    <property type="protein sequence ID" value="SER28466.1"/>
    <property type="molecule type" value="Genomic_DNA"/>
</dbReference>
<dbReference type="PANTHER" id="PTHR10458:SF22">
    <property type="entry name" value="PEPTIDE DEFORMYLASE"/>
    <property type="match status" value="1"/>
</dbReference>
<dbReference type="InterPro" id="IPR036821">
    <property type="entry name" value="Peptide_deformylase_sf"/>
</dbReference>
<reference evidence="4 5" key="2">
    <citation type="submission" date="2016-10" db="EMBL/GenBank/DDBJ databases">
        <authorList>
            <person name="Varghese N."/>
            <person name="Submissions S."/>
        </authorList>
    </citation>
    <scope>NUCLEOTIDE SEQUENCE [LARGE SCALE GENOMIC DNA]</scope>
    <source>
        <strain evidence="4">KHGC19</strain>
        <strain evidence="2 5">WCP15</strain>
    </source>
</reference>
<protein>
    <submittedName>
        <fullName evidence="3">Peptide deformylase</fullName>
    </submittedName>
</protein>
<dbReference type="Gene3D" id="3.90.45.10">
    <property type="entry name" value="Peptide deformylase"/>
    <property type="match status" value="1"/>
</dbReference>
<dbReference type="InterPro" id="IPR023635">
    <property type="entry name" value="Peptide_deformylase"/>
</dbReference>
<keyword evidence="5" id="KW-1185">Reference proteome</keyword>
<dbReference type="Proteomes" id="UP000199128">
    <property type="component" value="Unassembled WGS sequence"/>
</dbReference>
<reference evidence="3" key="1">
    <citation type="submission" date="2016-10" db="EMBL/GenBank/DDBJ databases">
        <authorList>
            <person name="de Groot N.N."/>
        </authorList>
    </citation>
    <scope>NUCLEOTIDE SEQUENCE [LARGE SCALE GENOMIC DNA]</scope>
    <source>
        <strain evidence="3">KHGC19</strain>
    </source>
</reference>
<name>A0A1H9MXM6_9ACTN</name>
<evidence type="ECO:0000313" key="2">
    <source>
        <dbReference type="EMBL" id="SEH36229.1"/>
    </source>
</evidence>
<evidence type="ECO:0000256" key="1">
    <source>
        <dbReference type="ARBA" id="ARBA00010759"/>
    </source>
</evidence>
<dbReference type="GO" id="GO:0042586">
    <property type="term" value="F:peptide deformylase activity"/>
    <property type="evidence" value="ECO:0007669"/>
    <property type="project" value="InterPro"/>
</dbReference>
<proteinExistence type="inferred from homology"/>
<dbReference type="Pfam" id="PF01327">
    <property type="entry name" value="Pep_deformylase"/>
    <property type="match status" value="1"/>
</dbReference>
<dbReference type="EMBL" id="FNWT01000001">
    <property type="protein sequence ID" value="SEH36229.1"/>
    <property type="molecule type" value="Genomic_DNA"/>
</dbReference>
<organism evidence="3 4">
    <name type="scientific">Parafannyhessea umbonata</name>
    <dbReference type="NCBI Taxonomy" id="604330"/>
    <lineage>
        <taxon>Bacteria</taxon>
        <taxon>Bacillati</taxon>
        <taxon>Actinomycetota</taxon>
        <taxon>Coriobacteriia</taxon>
        <taxon>Coriobacteriales</taxon>
        <taxon>Atopobiaceae</taxon>
        <taxon>Parafannyhessea</taxon>
    </lineage>
</organism>
<sequence length="139" mass="15499">MIKDLVKDEAILSQKCEKATAEDAELAQDLVDTMKSLEDCGCLAANQIGVAKAVVAYLDENEQAHVMYNPRIMMGLGAQKVQESCMTLDEPSKVTRYAKVKVAYDELVDGELKSKKRDFIGWTAQMIQHMCDHCRGKLV</sequence>
<accession>A0A1H9MXM6</accession>
<dbReference type="Proteomes" id="UP000199135">
    <property type="component" value="Unassembled WGS sequence"/>
</dbReference>
<evidence type="ECO:0000313" key="5">
    <source>
        <dbReference type="Proteomes" id="UP000199135"/>
    </source>
</evidence>